<evidence type="ECO:0000313" key="2">
    <source>
        <dbReference type="EMBL" id="KCZ50479.1"/>
    </source>
</evidence>
<organism evidence="2 3">
    <name type="scientific">Hyphomonas beringensis</name>
    <dbReference type="NCBI Taxonomy" id="1280946"/>
    <lineage>
        <taxon>Bacteria</taxon>
        <taxon>Pseudomonadati</taxon>
        <taxon>Pseudomonadota</taxon>
        <taxon>Alphaproteobacteria</taxon>
        <taxon>Hyphomonadales</taxon>
        <taxon>Hyphomonadaceae</taxon>
        <taxon>Hyphomonas</taxon>
    </lineage>
</organism>
<feature type="signal peptide" evidence="1">
    <location>
        <begin position="1"/>
        <end position="21"/>
    </location>
</feature>
<evidence type="ECO:0000313" key="3">
    <source>
        <dbReference type="Proteomes" id="UP000027037"/>
    </source>
</evidence>
<keyword evidence="1" id="KW-0732">Signal</keyword>
<reference evidence="2 3" key="1">
    <citation type="journal article" date="2014" name="Antonie Van Leeuwenhoek">
        <title>Hyphomonas beringensis sp. nov. and Hyphomonas chukchiensis sp. nov., isolated from surface seawater of the Bering Sea and Chukchi Sea.</title>
        <authorList>
            <person name="Li C."/>
            <person name="Lai Q."/>
            <person name="Li G."/>
            <person name="Dong C."/>
            <person name="Wang J."/>
            <person name="Liao Y."/>
            <person name="Shao Z."/>
        </authorList>
    </citation>
    <scope>NUCLEOTIDE SEQUENCE [LARGE SCALE GENOMIC DNA]</scope>
    <source>
        <strain evidence="2 3">25B14_1</strain>
    </source>
</reference>
<dbReference type="Proteomes" id="UP000027037">
    <property type="component" value="Unassembled WGS sequence"/>
</dbReference>
<dbReference type="PATRIC" id="fig|1280946.3.peg.3474"/>
<name>A0A062U1G2_9PROT</name>
<feature type="chain" id="PRO_5001614210" description="UrcA family protein" evidence="1">
    <location>
        <begin position="22"/>
        <end position="102"/>
    </location>
</feature>
<keyword evidence="3" id="KW-1185">Reference proteome</keyword>
<comment type="caution">
    <text evidence="2">The sequence shown here is derived from an EMBL/GenBank/DDBJ whole genome shotgun (WGS) entry which is preliminary data.</text>
</comment>
<dbReference type="RefSeq" id="WP_034799688.1">
    <property type="nucleotide sequence ID" value="NZ_AWFF01000109.1"/>
</dbReference>
<evidence type="ECO:0000256" key="1">
    <source>
        <dbReference type="SAM" id="SignalP"/>
    </source>
</evidence>
<proteinExistence type="predicted"/>
<protein>
    <recommendedName>
        <fullName evidence="4">UrcA family protein</fullName>
    </recommendedName>
</protein>
<dbReference type="OrthoDB" id="7620342at2"/>
<accession>A0A062U1G2</accession>
<evidence type="ECO:0008006" key="4">
    <source>
        <dbReference type="Google" id="ProtNLM"/>
    </source>
</evidence>
<gene>
    <name evidence="2" type="ORF">HY29_06870</name>
</gene>
<dbReference type="EMBL" id="AWFF01000109">
    <property type="protein sequence ID" value="KCZ50479.1"/>
    <property type="molecule type" value="Genomic_DNA"/>
</dbReference>
<sequence>MIRTITAIAIAAAAISAPAYAASDEFTMEIDLNRAQLETTEGAKAEFDKVSEQVAEECAAKQSVFNLGQKRYASMLCEQNMMKKVVAYVDNENFTEAYRESK</sequence>
<dbReference type="NCBIfam" id="TIGR04433">
    <property type="entry name" value="UrcA_uranyl"/>
    <property type="match status" value="1"/>
</dbReference>
<dbReference type="AlphaFoldDB" id="A0A062U1G2"/>
<dbReference type="InterPro" id="IPR030972">
    <property type="entry name" value="UrcA_uranyl"/>
</dbReference>